<organism evidence="9 10">
    <name type="scientific">Desulfonema magnum</name>
    <dbReference type="NCBI Taxonomy" id="45655"/>
    <lineage>
        <taxon>Bacteria</taxon>
        <taxon>Pseudomonadati</taxon>
        <taxon>Thermodesulfobacteriota</taxon>
        <taxon>Desulfobacteria</taxon>
        <taxon>Desulfobacterales</taxon>
        <taxon>Desulfococcaceae</taxon>
        <taxon>Desulfonema</taxon>
    </lineage>
</organism>
<dbReference type="Proteomes" id="UP000663722">
    <property type="component" value="Chromosome"/>
</dbReference>
<dbReference type="GO" id="GO:0019674">
    <property type="term" value="P:NAD+ metabolic process"/>
    <property type="evidence" value="ECO:0007669"/>
    <property type="project" value="InterPro"/>
</dbReference>
<dbReference type="SUPFAM" id="SSF111331">
    <property type="entry name" value="NAD kinase/diacylglycerol kinase-like"/>
    <property type="match status" value="1"/>
</dbReference>
<dbReference type="EC" id="2.7.1.23" evidence="8"/>
<comment type="similarity">
    <text evidence="8">Belongs to the NAD kinase family.</text>
</comment>
<dbReference type="GO" id="GO:0006741">
    <property type="term" value="P:NADP+ biosynthetic process"/>
    <property type="evidence" value="ECO:0007669"/>
    <property type="project" value="UniProtKB-UniRule"/>
</dbReference>
<protein>
    <recommendedName>
        <fullName evidence="8">NAD kinase</fullName>
        <ecNumber evidence="8">2.7.1.23</ecNumber>
    </recommendedName>
    <alternativeName>
        <fullName evidence="8">ATP-dependent NAD kinase</fullName>
    </alternativeName>
</protein>
<dbReference type="InterPro" id="IPR002504">
    <property type="entry name" value="NADK"/>
</dbReference>
<dbReference type="InterPro" id="IPR016064">
    <property type="entry name" value="NAD/diacylglycerol_kinase_sf"/>
</dbReference>
<dbReference type="PANTHER" id="PTHR20275:SF0">
    <property type="entry name" value="NAD KINASE"/>
    <property type="match status" value="1"/>
</dbReference>
<dbReference type="AlphaFoldDB" id="A0A975BGR4"/>
<dbReference type="Pfam" id="PF01513">
    <property type="entry name" value="NAD_kinase"/>
    <property type="match status" value="1"/>
</dbReference>
<evidence type="ECO:0000256" key="2">
    <source>
        <dbReference type="ARBA" id="ARBA00022741"/>
    </source>
</evidence>
<evidence type="ECO:0000256" key="8">
    <source>
        <dbReference type="HAMAP-Rule" id="MF_00361"/>
    </source>
</evidence>
<proteinExistence type="inferred from homology"/>
<dbReference type="Gene3D" id="3.40.50.10330">
    <property type="entry name" value="Probable inorganic polyphosphate/atp-NAD kinase, domain 1"/>
    <property type="match status" value="1"/>
</dbReference>
<dbReference type="InterPro" id="IPR017438">
    <property type="entry name" value="ATP-NAD_kinase_N"/>
</dbReference>
<name>A0A975BGR4_9BACT</name>
<dbReference type="GO" id="GO:0046872">
    <property type="term" value="F:metal ion binding"/>
    <property type="evidence" value="ECO:0007669"/>
    <property type="project" value="UniProtKB-UniRule"/>
</dbReference>
<dbReference type="KEGG" id="dmm:dnm_011300"/>
<comment type="caution">
    <text evidence="8">Lacks conserved residue(s) required for the propagation of feature annotation.</text>
</comment>
<feature type="active site" description="Proton acceptor" evidence="8">
    <location>
        <position position="65"/>
    </location>
</feature>
<accession>A0A975BGR4</accession>
<evidence type="ECO:0000256" key="7">
    <source>
        <dbReference type="ARBA" id="ARBA00047925"/>
    </source>
</evidence>
<evidence type="ECO:0000313" key="10">
    <source>
        <dbReference type="Proteomes" id="UP000663722"/>
    </source>
</evidence>
<dbReference type="Gene3D" id="2.60.200.30">
    <property type="entry name" value="Probable inorganic polyphosphate/atp-NAD kinase, domain 2"/>
    <property type="match status" value="1"/>
</dbReference>
<evidence type="ECO:0000256" key="4">
    <source>
        <dbReference type="ARBA" id="ARBA00022840"/>
    </source>
</evidence>
<dbReference type="FunFam" id="2.60.200.30:FF:000009">
    <property type="entry name" value="Poly(P)/ATP NAD kinase"/>
    <property type="match status" value="1"/>
</dbReference>
<gene>
    <name evidence="8 9" type="primary">nadK</name>
    <name evidence="9" type="ORF">dnm_011300</name>
</gene>
<keyword evidence="10" id="KW-1185">Reference proteome</keyword>
<comment type="catalytic activity">
    <reaction evidence="7 8">
        <text>NAD(+) + ATP = ADP + NADP(+) + H(+)</text>
        <dbReference type="Rhea" id="RHEA:18629"/>
        <dbReference type="ChEBI" id="CHEBI:15378"/>
        <dbReference type="ChEBI" id="CHEBI:30616"/>
        <dbReference type="ChEBI" id="CHEBI:57540"/>
        <dbReference type="ChEBI" id="CHEBI:58349"/>
        <dbReference type="ChEBI" id="CHEBI:456216"/>
        <dbReference type="EC" id="2.7.1.23"/>
    </reaction>
</comment>
<evidence type="ECO:0000256" key="6">
    <source>
        <dbReference type="ARBA" id="ARBA00023027"/>
    </source>
</evidence>
<keyword evidence="8" id="KW-0963">Cytoplasm</keyword>
<feature type="binding site" evidence="8">
    <location>
        <position position="169"/>
    </location>
    <ligand>
        <name>NAD(+)</name>
        <dbReference type="ChEBI" id="CHEBI:57540"/>
    </ligand>
</feature>
<keyword evidence="2 8" id="KW-0547">Nucleotide-binding</keyword>
<dbReference type="GO" id="GO:0005737">
    <property type="term" value="C:cytoplasm"/>
    <property type="evidence" value="ECO:0007669"/>
    <property type="project" value="UniProtKB-SubCell"/>
</dbReference>
<comment type="function">
    <text evidence="8">Involved in the regulation of the intracellular balance of NAD and NADP, and is a key enzyme in the biosynthesis of NADP. Catalyzes specifically the phosphorylation on 2'-hydroxyl of the adenosine moiety of NAD to yield NADP.</text>
</comment>
<dbReference type="HAMAP" id="MF_00361">
    <property type="entry name" value="NAD_kinase"/>
    <property type="match status" value="1"/>
</dbReference>
<evidence type="ECO:0000313" key="9">
    <source>
        <dbReference type="EMBL" id="QTA85126.1"/>
    </source>
</evidence>
<dbReference type="GO" id="GO:0051287">
    <property type="term" value="F:NAD binding"/>
    <property type="evidence" value="ECO:0007669"/>
    <property type="project" value="UniProtKB-ARBA"/>
</dbReference>
<evidence type="ECO:0000256" key="5">
    <source>
        <dbReference type="ARBA" id="ARBA00022857"/>
    </source>
</evidence>
<comment type="subcellular location">
    <subcellularLocation>
        <location evidence="8">Cytoplasm</location>
    </subcellularLocation>
</comment>
<reference evidence="9" key="1">
    <citation type="journal article" date="2021" name="Microb. Physiol.">
        <title>Proteogenomic Insights into the Physiology of Marine, Sulfate-Reducing, Filamentous Desulfonema limicola and Desulfonema magnum.</title>
        <authorList>
            <person name="Schnaars V."/>
            <person name="Wohlbrand L."/>
            <person name="Scheve S."/>
            <person name="Hinrichs C."/>
            <person name="Reinhardt R."/>
            <person name="Rabus R."/>
        </authorList>
    </citation>
    <scope>NUCLEOTIDE SEQUENCE</scope>
    <source>
        <strain evidence="9">4be13</strain>
    </source>
</reference>
<dbReference type="Pfam" id="PF20143">
    <property type="entry name" value="NAD_kinase_C"/>
    <property type="match status" value="1"/>
</dbReference>
<evidence type="ECO:0000256" key="3">
    <source>
        <dbReference type="ARBA" id="ARBA00022777"/>
    </source>
</evidence>
<keyword evidence="5 8" id="KW-0521">NADP</keyword>
<feature type="binding site" evidence="8">
    <location>
        <begin position="65"/>
        <end position="66"/>
    </location>
    <ligand>
        <name>NAD(+)</name>
        <dbReference type="ChEBI" id="CHEBI:57540"/>
    </ligand>
</feature>
<dbReference type="RefSeq" id="WP_207681310.1">
    <property type="nucleotide sequence ID" value="NZ_CP061800.1"/>
</dbReference>
<dbReference type="GO" id="GO:0003951">
    <property type="term" value="F:NAD+ kinase activity"/>
    <property type="evidence" value="ECO:0007669"/>
    <property type="project" value="UniProtKB-UniRule"/>
</dbReference>
<feature type="binding site" evidence="8">
    <location>
        <position position="239"/>
    </location>
    <ligand>
        <name>NAD(+)</name>
        <dbReference type="ChEBI" id="CHEBI:57540"/>
    </ligand>
</feature>
<sequence>MKKIGLVVKIDTEAGRKADEFENWLRSRGIDVVRKKNLPSGPRMSGSKISYAPSDLDCVFVLGGDGTFLSAVRWIGDQNIPIIGIKFGEVGFLAEITEDSLFYVAETILSKEFVTTSRMRLLVTVIREKAEIARETVLNDIVINKSALATLANIKTYINDHYLTTYKADGLIVSTPTGSTAYSLAAGGPVVHPAVPGIIMTPICPFTLTNRPLIVPDSVFIKFKLAKGASDIMLTFDGQLGFEIDDRDTIIVQKGQHPVNMINMPDQHYFDELKAKLRWSGGRV</sequence>
<dbReference type="InterPro" id="IPR017437">
    <property type="entry name" value="ATP-NAD_kinase_PpnK-typ_C"/>
</dbReference>
<dbReference type="EMBL" id="CP061800">
    <property type="protein sequence ID" value="QTA85126.1"/>
    <property type="molecule type" value="Genomic_DNA"/>
</dbReference>
<keyword evidence="4 8" id="KW-0067">ATP-binding</keyword>
<evidence type="ECO:0000256" key="1">
    <source>
        <dbReference type="ARBA" id="ARBA00022679"/>
    </source>
</evidence>
<keyword evidence="3 8" id="KW-0418">Kinase</keyword>
<feature type="binding site" evidence="8">
    <location>
        <position position="167"/>
    </location>
    <ligand>
        <name>NAD(+)</name>
        <dbReference type="ChEBI" id="CHEBI:57540"/>
    </ligand>
</feature>
<feature type="binding site" evidence="8">
    <location>
        <begin position="139"/>
        <end position="140"/>
    </location>
    <ligand>
        <name>NAD(+)</name>
        <dbReference type="ChEBI" id="CHEBI:57540"/>
    </ligand>
</feature>
<keyword evidence="6 8" id="KW-0520">NAD</keyword>
<keyword evidence="1 8" id="KW-0808">Transferase</keyword>
<dbReference type="PANTHER" id="PTHR20275">
    <property type="entry name" value="NAD KINASE"/>
    <property type="match status" value="1"/>
</dbReference>
<dbReference type="GO" id="GO:0005524">
    <property type="term" value="F:ATP binding"/>
    <property type="evidence" value="ECO:0007669"/>
    <property type="project" value="UniProtKB-KW"/>
</dbReference>
<comment type="cofactor">
    <cofactor evidence="8">
        <name>a divalent metal cation</name>
        <dbReference type="ChEBI" id="CHEBI:60240"/>
    </cofactor>
</comment>